<dbReference type="InterPro" id="IPR011989">
    <property type="entry name" value="ARM-like"/>
</dbReference>
<keyword evidence="4" id="KW-0812">Transmembrane</keyword>
<dbReference type="GO" id="GO:0006402">
    <property type="term" value="P:mRNA catabolic process"/>
    <property type="evidence" value="ECO:0007669"/>
    <property type="project" value="InterPro"/>
</dbReference>
<dbReference type="Gene3D" id="1.25.10.10">
    <property type="entry name" value="Leucine-rich Repeat Variant"/>
    <property type="match status" value="1"/>
</dbReference>
<evidence type="ECO:0000256" key="4">
    <source>
        <dbReference type="SAM" id="Phobius"/>
    </source>
</evidence>
<keyword evidence="6" id="KW-1185">Reference proteome</keyword>
<dbReference type="PANTHER" id="PTHR12262">
    <property type="entry name" value="CCR4-NOT TRANSCRIPTION COMPLEX SUBUNIT 9"/>
    <property type="match status" value="1"/>
</dbReference>
<reference evidence="5" key="1">
    <citation type="submission" date="2021-12" db="EMBL/GenBank/DDBJ databases">
        <authorList>
            <person name="King R."/>
        </authorList>
    </citation>
    <scope>NUCLEOTIDE SEQUENCE</scope>
</reference>
<protein>
    <recommendedName>
        <fullName evidence="2">CCR4-NOT transcription complex subunit 9</fullName>
    </recommendedName>
    <alternativeName>
        <fullName evidence="3">Cell differentiation protein RQCD1 homolog</fullName>
    </alternativeName>
</protein>
<feature type="transmembrane region" description="Helical" evidence="4">
    <location>
        <begin position="118"/>
        <end position="136"/>
    </location>
</feature>
<proteinExistence type="predicted"/>
<evidence type="ECO:0000256" key="1">
    <source>
        <dbReference type="ARBA" id="ARBA00004201"/>
    </source>
</evidence>
<evidence type="ECO:0000256" key="3">
    <source>
        <dbReference type="ARBA" id="ARBA00030283"/>
    </source>
</evidence>
<comment type="subcellular location">
    <subcellularLocation>
        <location evidence="1">Cytoplasm</location>
        <location evidence="1">P-body</location>
    </subcellularLocation>
</comment>
<feature type="transmembrane region" description="Helical" evidence="4">
    <location>
        <begin position="148"/>
        <end position="168"/>
    </location>
</feature>
<dbReference type="Proteomes" id="UP001154078">
    <property type="component" value="Chromosome 8"/>
</dbReference>
<dbReference type="GO" id="GO:0030014">
    <property type="term" value="C:CCR4-NOT complex"/>
    <property type="evidence" value="ECO:0007669"/>
    <property type="project" value="InterPro"/>
</dbReference>
<keyword evidence="4" id="KW-0472">Membrane</keyword>
<evidence type="ECO:0000313" key="6">
    <source>
        <dbReference type="Proteomes" id="UP001154078"/>
    </source>
</evidence>
<evidence type="ECO:0000256" key="2">
    <source>
        <dbReference type="ARBA" id="ARBA00014171"/>
    </source>
</evidence>
<dbReference type="GO" id="GO:0000932">
    <property type="term" value="C:P-body"/>
    <property type="evidence" value="ECO:0007669"/>
    <property type="project" value="UniProtKB-SubCell"/>
</dbReference>
<sequence length="304" mass="35122">MTIPRYPRNPHAPITVYSPGVAAFKRQQIIQWLSLTPKLEQGLKNKTIMKIAELNFVPKDFAVLLWSTKGVMPCVTKIFSEAYQYINEPTMDVNTFQLLMETLTILEWIALDNRTKKSLMATTVLTSVYPFLLTNFDLPFYCYIKNRILTMFNLLLMMPFNVVINFLLETEFIYIIIFNMVLFKRETSAITVSIMEKILRHPKSLIFVCASEEPLAIVVDALNITLEGMALNFPDFYEEIGRMPLHNIIMCFTLISTNSRGKSFLKDHFPETFSAFTFQLYLMESPVTRNLLVILLDNLIPPTI</sequence>
<organism evidence="5 6">
    <name type="scientific">Brassicogethes aeneus</name>
    <name type="common">Rape pollen beetle</name>
    <name type="synonym">Meligethes aeneus</name>
    <dbReference type="NCBI Taxonomy" id="1431903"/>
    <lineage>
        <taxon>Eukaryota</taxon>
        <taxon>Metazoa</taxon>
        <taxon>Ecdysozoa</taxon>
        <taxon>Arthropoda</taxon>
        <taxon>Hexapoda</taxon>
        <taxon>Insecta</taxon>
        <taxon>Pterygota</taxon>
        <taxon>Neoptera</taxon>
        <taxon>Endopterygota</taxon>
        <taxon>Coleoptera</taxon>
        <taxon>Polyphaga</taxon>
        <taxon>Cucujiformia</taxon>
        <taxon>Nitidulidae</taxon>
        <taxon>Meligethinae</taxon>
        <taxon>Brassicogethes</taxon>
    </lineage>
</organism>
<dbReference type="EMBL" id="OV121139">
    <property type="protein sequence ID" value="CAH0562678.1"/>
    <property type="molecule type" value="Genomic_DNA"/>
</dbReference>
<gene>
    <name evidence="5" type="ORF">MELIAE_LOCUS11725</name>
</gene>
<accession>A0A9P0FM69</accession>
<name>A0A9P0FM69_BRAAE</name>
<dbReference type="Pfam" id="PF04078">
    <property type="entry name" value="Rcd1"/>
    <property type="match status" value="1"/>
</dbReference>
<evidence type="ECO:0000313" key="5">
    <source>
        <dbReference type="EMBL" id="CAH0562678.1"/>
    </source>
</evidence>
<keyword evidence="4" id="KW-1133">Transmembrane helix</keyword>
<dbReference type="InterPro" id="IPR007216">
    <property type="entry name" value="CNOT9"/>
</dbReference>
<dbReference type="AlphaFoldDB" id="A0A9P0FM69"/>